<sequence>MPPKSRKKDCEIGEDILVQFCDNIGLSSNAVKTLRSECFTSKEALDSMDLDAIMSLNLRAGDICILKKHIASTKVQPSVNEDVSPMNEIPISKLLQGPPGTPMPQIGQSPDSSVTSTAVHGAAASISPLVYLMPVQDKAVGELKIIDFIDKSIEINSDQELSISKRGDQNILVSKSSKREDKISPFEWAVANARIMAKLVQSGKLATQGVLEYQAYTVKIFQHAIAYEWQGVLALDREYRKAQHIHGFPWGADLSHLDIKHLKRKQTMYANKPPTQSVSVQKSQVFPYPCKDYNSEVGCSRTTCKFAHICADCKGKHPKVKHPSSEKAPQEN</sequence>
<proteinExistence type="predicted"/>
<dbReference type="OrthoDB" id="10060908at2759"/>
<organism evidence="1 2">
    <name type="scientific">Owenia fusiformis</name>
    <name type="common">Polychaete worm</name>
    <dbReference type="NCBI Taxonomy" id="6347"/>
    <lineage>
        <taxon>Eukaryota</taxon>
        <taxon>Metazoa</taxon>
        <taxon>Spiralia</taxon>
        <taxon>Lophotrochozoa</taxon>
        <taxon>Annelida</taxon>
        <taxon>Polychaeta</taxon>
        <taxon>Sedentaria</taxon>
        <taxon>Canalipalpata</taxon>
        <taxon>Sabellida</taxon>
        <taxon>Oweniida</taxon>
        <taxon>Oweniidae</taxon>
        <taxon>Owenia</taxon>
    </lineage>
</organism>
<name>A0A8J1YBT9_OWEFU</name>
<dbReference type="Proteomes" id="UP000749559">
    <property type="component" value="Unassembled WGS sequence"/>
</dbReference>
<comment type="caution">
    <text evidence="1">The sequence shown here is derived from an EMBL/GenBank/DDBJ whole genome shotgun (WGS) entry which is preliminary data.</text>
</comment>
<keyword evidence="2" id="KW-1185">Reference proteome</keyword>
<evidence type="ECO:0000313" key="2">
    <source>
        <dbReference type="Proteomes" id="UP000749559"/>
    </source>
</evidence>
<protein>
    <submittedName>
        <fullName evidence="1">Uncharacterized protein</fullName>
    </submittedName>
</protein>
<accession>A0A8J1YBT9</accession>
<evidence type="ECO:0000313" key="1">
    <source>
        <dbReference type="EMBL" id="CAH1782092.1"/>
    </source>
</evidence>
<dbReference type="EMBL" id="CAIIXF020000004">
    <property type="protein sequence ID" value="CAH1782092.1"/>
    <property type="molecule type" value="Genomic_DNA"/>
</dbReference>
<reference evidence="1" key="1">
    <citation type="submission" date="2022-03" db="EMBL/GenBank/DDBJ databases">
        <authorList>
            <person name="Martin C."/>
        </authorList>
    </citation>
    <scope>NUCLEOTIDE SEQUENCE</scope>
</reference>
<gene>
    <name evidence="1" type="ORF">OFUS_LOCUS8572</name>
</gene>
<dbReference type="AlphaFoldDB" id="A0A8J1YBT9"/>